<dbReference type="SUPFAM" id="SSF160214">
    <property type="entry name" value="FlaG-like"/>
    <property type="match status" value="1"/>
</dbReference>
<dbReference type="Pfam" id="PF03646">
    <property type="entry name" value="FlaG"/>
    <property type="match status" value="1"/>
</dbReference>
<keyword evidence="2" id="KW-0969">Cilium</keyword>
<dbReference type="EMBL" id="CP031761">
    <property type="protein sequence ID" value="AXR01793.1"/>
    <property type="molecule type" value="Genomic_DNA"/>
</dbReference>
<dbReference type="RefSeq" id="WP_088531062.1">
    <property type="nucleotide sequence ID" value="NZ_CP021646.1"/>
</dbReference>
<sequence>MKEVQASTPNGFVNHTKPEELIRTASSAETTRAVESATKTESSTKQSEEQGSEKPDLVEEIKSNLEKLNQFIPVTATNLSFEFDERGDPPVVKVIDTNNDEVIREIPSEEFREMAKALEEFADKVSSRGLLFDKTA</sequence>
<feature type="compositionally biased region" description="Basic and acidic residues" evidence="1">
    <location>
        <begin position="46"/>
        <end position="56"/>
    </location>
</feature>
<name>A0AAD0RNL2_PSEO7</name>
<evidence type="ECO:0000313" key="3">
    <source>
        <dbReference type="Proteomes" id="UP000258102"/>
    </source>
</evidence>
<dbReference type="InterPro" id="IPR035924">
    <property type="entry name" value="FlaG-like_sf"/>
</dbReference>
<proteinExistence type="predicted"/>
<dbReference type="PANTHER" id="PTHR37166:SF1">
    <property type="entry name" value="PROTEIN FLAG"/>
    <property type="match status" value="1"/>
</dbReference>
<dbReference type="AlphaFoldDB" id="A0AAD0RNL2"/>
<organism evidence="2 3">
    <name type="scientific">Pseudoalteromonas piscicida</name>
    <dbReference type="NCBI Taxonomy" id="43662"/>
    <lineage>
        <taxon>Bacteria</taxon>
        <taxon>Pseudomonadati</taxon>
        <taxon>Pseudomonadota</taxon>
        <taxon>Gammaproteobacteria</taxon>
        <taxon>Alteromonadales</taxon>
        <taxon>Pseudoalteromonadaceae</taxon>
        <taxon>Pseudoalteromonas</taxon>
    </lineage>
</organism>
<dbReference type="Proteomes" id="UP000258102">
    <property type="component" value="Chromosome 1"/>
</dbReference>
<accession>A0AAD0RNL2</accession>
<evidence type="ECO:0000313" key="2">
    <source>
        <dbReference type="EMBL" id="AXR01793.1"/>
    </source>
</evidence>
<keyword evidence="2" id="KW-0966">Cell projection</keyword>
<dbReference type="InterPro" id="IPR005186">
    <property type="entry name" value="FlaG"/>
</dbReference>
<dbReference type="PANTHER" id="PTHR37166">
    <property type="entry name" value="PROTEIN FLAG"/>
    <property type="match status" value="1"/>
</dbReference>
<keyword evidence="2" id="KW-0282">Flagellum</keyword>
<feature type="compositionally biased region" description="Polar residues" evidence="1">
    <location>
        <begin position="1"/>
        <end position="13"/>
    </location>
</feature>
<gene>
    <name evidence="2" type="ORF">D0511_06670</name>
</gene>
<reference evidence="2 3" key="1">
    <citation type="submission" date="2018-08" db="EMBL/GenBank/DDBJ databases">
        <title>Whole Genome Sequences of Two Pseudoalteromonas piscicida Strains, DE1-A and DE2-A, which Exhibit Strong Antibacterial Activity against Vibrio vulnificus.</title>
        <authorList>
            <person name="Richards G.P."/>
            <person name="Needleman D.S."/>
            <person name="Watson M.A."/>
            <person name="Polson S.W."/>
        </authorList>
    </citation>
    <scope>NUCLEOTIDE SEQUENCE [LARGE SCALE GENOMIC DNA]</scope>
    <source>
        <strain evidence="2 3">DE2-A</strain>
    </source>
</reference>
<feature type="region of interest" description="Disordered" evidence="1">
    <location>
        <begin position="1"/>
        <end position="56"/>
    </location>
</feature>
<evidence type="ECO:0000256" key="1">
    <source>
        <dbReference type="SAM" id="MobiDB-lite"/>
    </source>
</evidence>
<dbReference type="KEGG" id="ppis:B1L02_11085"/>
<protein>
    <submittedName>
        <fullName evidence="2">Flagellar biosynthesis protein FlaG</fullName>
    </submittedName>
</protein>
<dbReference type="Gene3D" id="3.30.160.170">
    <property type="entry name" value="FlaG-like"/>
    <property type="match status" value="1"/>
</dbReference>